<organism evidence="9">
    <name type="scientific">Blastocystis hominis</name>
    <dbReference type="NCBI Taxonomy" id="12968"/>
    <lineage>
        <taxon>Eukaryota</taxon>
        <taxon>Sar</taxon>
        <taxon>Stramenopiles</taxon>
        <taxon>Bigyra</taxon>
        <taxon>Opalozoa</taxon>
        <taxon>Opalinata</taxon>
        <taxon>Blastocystidae</taxon>
        <taxon>Blastocystis</taxon>
    </lineage>
</organism>
<dbReference type="Proteomes" id="UP000008312">
    <property type="component" value="Unassembled WGS sequence"/>
</dbReference>
<dbReference type="InterPro" id="IPR034144">
    <property type="entry name" value="TOPRIM_TopoIII"/>
</dbReference>
<dbReference type="InterPro" id="IPR013826">
    <property type="entry name" value="Topo_IA_cen_sub3"/>
</dbReference>
<dbReference type="Pfam" id="PF01751">
    <property type="entry name" value="Toprim"/>
    <property type="match status" value="1"/>
</dbReference>
<evidence type="ECO:0000259" key="7">
    <source>
        <dbReference type="PROSITE" id="PS50880"/>
    </source>
</evidence>
<feature type="region of interest" description="Disordered" evidence="6">
    <location>
        <begin position="163"/>
        <end position="197"/>
    </location>
</feature>
<dbReference type="SMART" id="SM00493">
    <property type="entry name" value="TOPRIM"/>
    <property type="match status" value="1"/>
</dbReference>
<dbReference type="InterPro" id="IPR013497">
    <property type="entry name" value="Topo_IA_cen"/>
</dbReference>
<dbReference type="EC" id="5.6.2.1" evidence="5"/>
<dbReference type="EMBL" id="FN668638">
    <property type="protein sequence ID" value="CBK19649.2"/>
    <property type="molecule type" value="Genomic_DNA"/>
</dbReference>
<dbReference type="FunFam" id="1.10.290.10:FF:000001">
    <property type="entry name" value="DNA topoisomerase"/>
    <property type="match status" value="1"/>
</dbReference>
<dbReference type="GeneID" id="24917418"/>
<dbReference type="InterPro" id="IPR013824">
    <property type="entry name" value="Topo_IA_cen_sub1"/>
</dbReference>
<dbReference type="GO" id="GO:0005634">
    <property type="term" value="C:nucleus"/>
    <property type="evidence" value="ECO:0007669"/>
    <property type="project" value="TreeGrafter"/>
</dbReference>
<keyword evidence="4 5" id="KW-0413">Isomerase</keyword>
<evidence type="ECO:0000259" key="8">
    <source>
        <dbReference type="PROSITE" id="PS52039"/>
    </source>
</evidence>
<proteinExistence type="inferred from homology"/>
<dbReference type="PROSITE" id="PS50880">
    <property type="entry name" value="TOPRIM"/>
    <property type="match status" value="1"/>
</dbReference>
<feature type="domain" description="Topo IA-type catalytic" evidence="8">
    <location>
        <begin position="115"/>
        <end position="613"/>
    </location>
</feature>
<dbReference type="PANTHER" id="PTHR11390">
    <property type="entry name" value="PROKARYOTIC DNA TOPOISOMERASE"/>
    <property type="match status" value="1"/>
</dbReference>
<dbReference type="RefSeq" id="XP_012893697.1">
    <property type="nucleotide sequence ID" value="XM_013038243.1"/>
</dbReference>
<comment type="function">
    <text evidence="5">Introduces a single-strand break via transesterification at a target site in duplex DNA. Releases the supercoiling and torsional tension of DNA introduced during the DNA replication and transcription by transiently cleaving and rejoining one strand of the DNA duplex. The scissile phosphodiester is attacked by the catalytic tyrosine of the enzyme, resulting in the formation of a DNA-(5'-phosphotyrosyl)-enzyme intermediate and the expulsion of a 3'-OH DNA strand.</text>
</comment>
<dbReference type="InterPro" id="IPR000380">
    <property type="entry name" value="Topo_IA"/>
</dbReference>
<evidence type="ECO:0000256" key="4">
    <source>
        <dbReference type="ARBA" id="ARBA00023235"/>
    </source>
</evidence>
<dbReference type="AlphaFoldDB" id="D8LV10"/>
<evidence type="ECO:0000256" key="5">
    <source>
        <dbReference type="RuleBase" id="RU362092"/>
    </source>
</evidence>
<dbReference type="InterPro" id="IPR023405">
    <property type="entry name" value="Topo_IA_core_domain"/>
</dbReference>
<keyword evidence="2 5" id="KW-0799">Topoisomerase</keyword>
<dbReference type="SMART" id="SM00437">
    <property type="entry name" value="TOP1Ac"/>
    <property type="match status" value="1"/>
</dbReference>
<evidence type="ECO:0000256" key="3">
    <source>
        <dbReference type="ARBA" id="ARBA00023125"/>
    </source>
</evidence>
<evidence type="ECO:0000256" key="6">
    <source>
        <dbReference type="SAM" id="MobiDB-lite"/>
    </source>
</evidence>
<dbReference type="Pfam" id="PF01131">
    <property type="entry name" value="Topoisom_bac"/>
    <property type="match status" value="1"/>
</dbReference>
<dbReference type="OrthoDB" id="430051at2759"/>
<dbReference type="PROSITE" id="PS52039">
    <property type="entry name" value="TOPO_IA_2"/>
    <property type="match status" value="1"/>
</dbReference>
<dbReference type="Gene3D" id="3.40.50.140">
    <property type="match status" value="1"/>
</dbReference>
<dbReference type="PRINTS" id="PR00417">
    <property type="entry name" value="PRTPISMRASEI"/>
</dbReference>
<dbReference type="InterPro" id="IPR013825">
    <property type="entry name" value="Topo_IA_cen_sub2"/>
</dbReference>
<keyword evidence="10" id="KW-1185">Reference proteome</keyword>
<protein>
    <recommendedName>
        <fullName evidence="5">DNA topoisomerase</fullName>
        <ecNumber evidence="5">5.6.2.1</ecNumber>
    </recommendedName>
</protein>
<dbReference type="CDD" id="cd03362">
    <property type="entry name" value="TOPRIM_TopoIA_TopoIII"/>
    <property type="match status" value="1"/>
</dbReference>
<evidence type="ECO:0000313" key="9">
    <source>
        <dbReference type="EMBL" id="CBK19649.2"/>
    </source>
</evidence>
<evidence type="ECO:0000313" key="10">
    <source>
        <dbReference type="Proteomes" id="UP000008312"/>
    </source>
</evidence>
<dbReference type="Gene3D" id="1.10.290.10">
    <property type="entry name" value="Topoisomerase I, domain 4"/>
    <property type="match status" value="1"/>
</dbReference>
<comment type="catalytic activity">
    <reaction evidence="5">
        <text>ATP-independent breakage of single-stranded DNA, followed by passage and rejoining.</text>
        <dbReference type="EC" id="5.6.2.1"/>
    </reaction>
</comment>
<dbReference type="InterPro" id="IPR006171">
    <property type="entry name" value="TOPRIM_dom"/>
</dbReference>
<dbReference type="FunFam" id="3.40.50.140:FF:000003">
    <property type="entry name" value="DNA topoisomerase"/>
    <property type="match status" value="1"/>
</dbReference>
<evidence type="ECO:0000256" key="1">
    <source>
        <dbReference type="ARBA" id="ARBA00009446"/>
    </source>
</evidence>
<dbReference type="GO" id="GO:0003677">
    <property type="term" value="F:DNA binding"/>
    <property type="evidence" value="ECO:0007669"/>
    <property type="project" value="UniProtKB-KW"/>
</dbReference>
<dbReference type="GO" id="GO:0006281">
    <property type="term" value="P:DNA repair"/>
    <property type="evidence" value="ECO:0007669"/>
    <property type="project" value="TreeGrafter"/>
</dbReference>
<dbReference type="InParanoid" id="D8LV10"/>
<dbReference type="PANTHER" id="PTHR11390:SF21">
    <property type="entry name" value="DNA TOPOISOMERASE 3-ALPHA"/>
    <property type="match status" value="1"/>
</dbReference>
<keyword evidence="3 5" id="KW-0238">DNA-binding</keyword>
<dbReference type="InterPro" id="IPR003602">
    <property type="entry name" value="Topo_IA_DNA-bd_dom"/>
</dbReference>
<dbReference type="CDD" id="cd00186">
    <property type="entry name" value="TOP1Ac"/>
    <property type="match status" value="1"/>
</dbReference>
<dbReference type="FunCoup" id="D8LV10">
    <property type="interactions" value="562"/>
</dbReference>
<dbReference type="GO" id="GO:0031422">
    <property type="term" value="C:RecQ family helicase-topoisomerase III complex"/>
    <property type="evidence" value="ECO:0007669"/>
    <property type="project" value="TreeGrafter"/>
</dbReference>
<comment type="similarity">
    <text evidence="1 5">Belongs to the type IA topoisomerase family.</text>
</comment>
<dbReference type="Gene3D" id="2.70.20.10">
    <property type="entry name" value="Topoisomerase I, domain 3"/>
    <property type="match status" value="1"/>
</dbReference>
<dbReference type="Gene3D" id="1.10.460.10">
    <property type="entry name" value="Topoisomerase I, domain 2"/>
    <property type="match status" value="1"/>
</dbReference>
<dbReference type="OMA" id="MELAMGD"/>
<reference evidence="9" key="1">
    <citation type="submission" date="2010-02" db="EMBL/GenBank/DDBJ databases">
        <title>Sequencing and annotation of the Blastocystis hominis genome.</title>
        <authorList>
            <person name="Wincker P."/>
        </authorList>
    </citation>
    <scope>NUCLEOTIDE SEQUENCE</scope>
    <source>
        <strain evidence="9">Singapore isolate B</strain>
    </source>
</reference>
<name>D8LV10_BLAHO</name>
<dbReference type="GO" id="GO:0006310">
    <property type="term" value="P:DNA recombination"/>
    <property type="evidence" value="ECO:0007669"/>
    <property type="project" value="TreeGrafter"/>
</dbReference>
<evidence type="ECO:0000256" key="2">
    <source>
        <dbReference type="ARBA" id="ARBA00023029"/>
    </source>
</evidence>
<dbReference type="SUPFAM" id="SSF56712">
    <property type="entry name" value="Prokaryotic type I DNA topoisomerase"/>
    <property type="match status" value="2"/>
</dbReference>
<accession>D8LV10</accession>
<sequence>MRILNIAEKPSVAREVSNILSQGQLRARKGESQYNPIYEFRCHVLSQSDEMVFSSMTGHMMELDFPDTYQSWRAVDPASLFQAPVFKSVNPKMKAIYKQIQNEGRKCQALCLWLDCDREGENIAFEVIDCVKKVNASVMIYHILYTLAMIFIPSLHEPTSPPSSLPTFGTLSARSPLPMRINPKPRTRARKSISESAASSLASKPCCSTTPLLRCPTQSPTVLASFRRWASSWNAICSDKTSSPSPIDHASQGTNQIVKLKWARNHLFDKLVVATLFSLIANEKKGVVLQMNERKKSKFKPLPLNTVELQKRVARHLKISSEETMKICEALYQKGFIRYEPNPPLIGSYPRTETAVFAAGTDFQSLIQVQSGASDWGTYAQKLLGGDFAPPRAGKGDDHAHPPIHPTKLLERVNAGSIGGGFDASRVFAIYEYITRHFLASCSRDSVLSETELQVGIGTELFSAKGTIIRERNYLDVFKYERLNENTLPSFVVGEAVEVASLGVEESTTAPELLSEPELIALMDKEGIGTDATISEHIATIQNRDYAKKTPANRFTPTNIGLALVETYMYLQYPLYKPYLRAHMERECTAISEGKVHFQEVVDSCIGEMSLVYQDVNAKKDVFRDTFVQFLNKRIPELALPVASVAALVTEHLIPCVQCGGDLNLMAQKKGETVVRFLQCPTCGNSLSLPPKGAIVPQSSRCPICAYSLLQIRSDKPGTDGFFVCPFCYSNPSSRNQLDIESLPLGFTLPCFKCRHACPFASFIPFHVST</sequence>
<dbReference type="GO" id="GO:0006265">
    <property type="term" value="P:DNA topological change"/>
    <property type="evidence" value="ECO:0007669"/>
    <property type="project" value="InterPro"/>
</dbReference>
<dbReference type="GO" id="GO:0003917">
    <property type="term" value="F:DNA topoisomerase type I (single strand cut, ATP-independent) activity"/>
    <property type="evidence" value="ECO:0007669"/>
    <property type="project" value="UniProtKB-EC"/>
</dbReference>
<gene>
    <name evidence="9" type="ORF">GSBLH_T00000096001</name>
</gene>
<feature type="domain" description="Toprim" evidence="7">
    <location>
        <begin position="2"/>
        <end position="146"/>
    </location>
</feature>